<reference evidence="1 2" key="1">
    <citation type="submission" date="2023-07" db="EMBL/GenBank/DDBJ databases">
        <title>Protaetiibacter sp. nov WY-16 isolated from soil.</title>
        <authorList>
            <person name="Liu B."/>
            <person name="Wan Y."/>
        </authorList>
    </citation>
    <scope>NUCLEOTIDE SEQUENCE [LARGE SCALE GENOMIC DNA]</scope>
    <source>
        <strain evidence="1 2">WY-16</strain>
    </source>
</reference>
<dbReference type="Proteomes" id="UP001241072">
    <property type="component" value="Unassembled WGS sequence"/>
</dbReference>
<proteinExistence type="predicted"/>
<accession>A0ABT9BR35</accession>
<evidence type="ECO:0000313" key="1">
    <source>
        <dbReference type="EMBL" id="MDO7881787.1"/>
    </source>
</evidence>
<dbReference type="EMBL" id="JAUQUB010000001">
    <property type="protein sequence ID" value="MDO7881787.1"/>
    <property type="molecule type" value="Genomic_DNA"/>
</dbReference>
<comment type="caution">
    <text evidence="1">The sequence shown here is derived from an EMBL/GenBank/DDBJ whole genome shotgun (WGS) entry which is preliminary data.</text>
</comment>
<sequence length="329" mass="36273">MPTEVPGISRTSGAVSLSYYEETGIGPALIEGGLFREILVWALSDADALVPPGVVWRIHFTGDMVTSVAELNGTSEGETYTLDRGANVVAGKTIKQPDGSFDVVVSFDVWNVAVSEDIDHSVQEMALTLRHTLMHEAGHVAIDARGEDALDLIDDVDGLDRASVEWARHLGFMLEDYRIELALHSLAPNQIPRVSMISEDLALFDAERSRSQRVGAEGRFVEGREVMLKAMVDLTRVLAYLAAECVDPVPTLVGADLERWNRFVAPTWESWVAAYGAALPATQPMARTEIIEIIRTLSRLAPAMLSSVGFERTFEGDNEAVWWLRSFEW</sequence>
<gene>
    <name evidence="1" type="ORF">Q5716_06050</name>
</gene>
<keyword evidence="2" id="KW-1185">Reference proteome</keyword>
<name>A0ABT9BR35_9MICO</name>
<evidence type="ECO:0000313" key="2">
    <source>
        <dbReference type="Proteomes" id="UP001241072"/>
    </source>
</evidence>
<dbReference type="RefSeq" id="WP_305002186.1">
    <property type="nucleotide sequence ID" value="NZ_JAUQUB010000001.1"/>
</dbReference>
<protein>
    <submittedName>
        <fullName evidence="1">Uncharacterized protein</fullName>
    </submittedName>
</protein>
<organism evidence="1 2">
    <name type="scientific">Antiquaquibacter soli</name>
    <dbReference type="NCBI Taxonomy" id="3064523"/>
    <lineage>
        <taxon>Bacteria</taxon>
        <taxon>Bacillati</taxon>
        <taxon>Actinomycetota</taxon>
        <taxon>Actinomycetes</taxon>
        <taxon>Micrococcales</taxon>
        <taxon>Microbacteriaceae</taxon>
        <taxon>Antiquaquibacter</taxon>
    </lineage>
</organism>